<evidence type="ECO:0000259" key="4">
    <source>
        <dbReference type="Pfam" id="PF22666"/>
    </source>
</evidence>
<proteinExistence type="predicted"/>
<dbReference type="Gene3D" id="2.60.120.260">
    <property type="entry name" value="Galactose-binding domain-like"/>
    <property type="match status" value="1"/>
</dbReference>
<dbReference type="GO" id="GO:0004553">
    <property type="term" value="F:hydrolase activity, hydrolyzing O-glycosyl compounds"/>
    <property type="evidence" value="ECO:0007669"/>
    <property type="project" value="UniProtKB-ARBA"/>
</dbReference>
<dbReference type="InterPro" id="IPR054593">
    <property type="entry name" value="Beta-mannosidase-like_N2"/>
</dbReference>
<dbReference type="PANTHER" id="PTHR43817">
    <property type="entry name" value="GLYCOSYL HYDROLASE"/>
    <property type="match status" value="1"/>
</dbReference>
<dbReference type="NCBIfam" id="NF045579">
    <property type="entry name" value="rhamnoside_JR"/>
    <property type="match status" value="1"/>
</dbReference>
<evidence type="ECO:0000256" key="2">
    <source>
        <dbReference type="ARBA" id="ARBA00022801"/>
    </source>
</evidence>
<keyword evidence="1 3" id="KW-0732">Signal</keyword>
<dbReference type="Pfam" id="PF17132">
    <property type="entry name" value="Glyco_hydro_106"/>
    <property type="match status" value="1"/>
</dbReference>
<dbReference type="AlphaFoldDB" id="A0A2Z4IDC2"/>
<name>A0A2Z4IDC2_9BACT</name>
<evidence type="ECO:0000313" key="6">
    <source>
        <dbReference type="Proteomes" id="UP000248688"/>
    </source>
</evidence>
<feature type="signal peptide" evidence="3">
    <location>
        <begin position="1"/>
        <end position="20"/>
    </location>
</feature>
<dbReference type="Pfam" id="PF22666">
    <property type="entry name" value="Glyco_hydro_2_N2"/>
    <property type="match status" value="1"/>
</dbReference>
<keyword evidence="6" id="KW-1185">Reference proteome</keyword>
<dbReference type="SUPFAM" id="SSF49785">
    <property type="entry name" value="Galactose-binding domain-like"/>
    <property type="match status" value="1"/>
</dbReference>
<reference evidence="5 6" key="1">
    <citation type="submission" date="2018-06" db="EMBL/GenBank/DDBJ databases">
        <title>Echinicola strongylocentroti sp. nov., isolated from a sea urchin Strongylocentrotus intermedius.</title>
        <authorList>
            <person name="Bae S.S."/>
        </authorList>
    </citation>
    <scope>NUCLEOTIDE SEQUENCE [LARGE SCALE GENOMIC DNA]</scope>
    <source>
        <strain evidence="5 6">MEBiC08714</strain>
    </source>
</reference>
<sequence>MRLFLFSLCVTLSFFFTVNAQSPYSSDEGQLQAGFENPPSEAKARTWWHWISGNVSREGITADLEAMKEMGIQEAQLFNVHLDFPQGPVEYLSEEWLDYFYFAATEAKRLDLELSFHNSSGWSSSGGPWITPEYAMQTVVYSEVLVEGGVTYKALLPEPEKKLDYYEDIAVLAFPKPEKDIKIDGLDYKNLAGRVRNHLAPDTKDVPVAALVHKEEIVDLTSRLSKDGLLEWEVPEGEWVILRLGHTPTGKKNHPAIAGGHGLECDKMSKRAVDEHWKGGIEPIINKLGDLVGTVVNNCLIDSYEVGTANWTAGFDKKFERLRGYEILSYLPTMAGYYVESGEETERFLWDFRRTIGDLMAENYYGHFAELCHKAGMKFSVEPYWGPFDNMQVGATGDIVMCEFWSGGYPFFDSPKFVSSIAHLNGSSIVGAESFTGIGGWDEHPATLKSIGDQAWAQGITRFIFHTYVHQPWDVGPGLALGMFGTDFNRLNTWWRQGKAFMDYIGRSQFLLQQGKSVADVLVFTGDSSPNSAFLLPEIKSLGYDYDLIGSGKLGSLKVENGQIQTPVGGKYRVLVLPEIEWVRPETLKQIEELVRAGAKVIGPKPKKSPSLMGYPACDDIVERIAGELWGRGMVNDISIDEYLKKTPISPDFNVEQGNPADITFIHRQVVDTDIYFVANSRKQSRDMVFRFRVARKKPEIWNAETGEIMKLAEWRQNKDGTISVPVHLGQEEAVFVVFKEPTASVHNMVKTTPSLKRPKPQRLPGLEIIKVEYGNFLQEGLIDITDVVTKEIKNNQLNIIASRELCDCDPAMGYTKEFRMKYAIGDSVRVIKAMEREAVNIDASTTGDMKIIRAVFGKFKPETVGVPDEYQTYDITKKIKGMLSSGILEIPVEDDLVEVGPVEGKNKILRISYATGGETYSLSIPEGETLDLTRERPEPKLFTEGNKVIWESPYTGKLAYTTSKGETGTVQVASVPTPIELTGQWEASFPDQQGMPEIAHVNELFSWSDFSKDRIRYFSGTATYKNKFKLPEDMLRSNQALELDLGRVGVMAEVIVNGENAGVLWRAPFRVKIGDYVREGENTLEVRVTNLWPNRLIGDEQLPLDYKREGRQLASLPKWLAPDIDRPLGRTTFSSYKHWDKGSTLKTSGLLGPVVIRCYQQVEVLELSK</sequence>
<evidence type="ECO:0000313" key="5">
    <source>
        <dbReference type="EMBL" id="AWW28864.1"/>
    </source>
</evidence>
<dbReference type="InterPro" id="IPR008979">
    <property type="entry name" value="Galactose-bd-like_sf"/>
</dbReference>
<dbReference type="RefSeq" id="WP_112782285.1">
    <property type="nucleotide sequence ID" value="NZ_CP030041.1"/>
</dbReference>
<dbReference type="PANTHER" id="PTHR43817:SF1">
    <property type="entry name" value="HYDROLASE, FAMILY 43, PUTATIVE (AFU_ORTHOLOGUE AFUA_3G01660)-RELATED"/>
    <property type="match status" value="1"/>
</dbReference>
<evidence type="ECO:0000256" key="3">
    <source>
        <dbReference type="SAM" id="SignalP"/>
    </source>
</evidence>
<dbReference type="KEGG" id="est:DN752_01245"/>
<dbReference type="EMBL" id="CP030041">
    <property type="protein sequence ID" value="AWW28864.1"/>
    <property type="molecule type" value="Genomic_DNA"/>
</dbReference>
<protein>
    <recommendedName>
        <fullName evidence="4">Beta-mannosidase-like galactose-binding domain-containing protein</fullName>
    </recommendedName>
</protein>
<evidence type="ECO:0000256" key="1">
    <source>
        <dbReference type="ARBA" id="ARBA00022729"/>
    </source>
</evidence>
<keyword evidence="2" id="KW-0378">Hydrolase</keyword>
<organism evidence="5 6">
    <name type="scientific">Echinicola strongylocentroti</name>
    <dbReference type="NCBI Taxonomy" id="1795355"/>
    <lineage>
        <taxon>Bacteria</taxon>
        <taxon>Pseudomonadati</taxon>
        <taxon>Bacteroidota</taxon>
        <taxon>Cytophagia</taxon>
        <taxon>Cytophagales</taxon>
        <taxon>Cyclobacteriaceae</taxon>
        <taxon>Echinicola</taxon>
    </lineage>
</organism>
<dbReference type="Proteomes" id="UP000248688">
    <property type="component" value="Chromosome"/>
</dbReference>
<feature type="domain" description="Beta-mannosidase-like galactose-binding" evidence="4">
    <location>
        <begin position="1022"/>
        <end position="1151"/>
    </location>
</feature>
<gene>
    <name evidence="5" type="ORF">DN752_01245</name>
</gene>
<feature type="chain" id="PRO_5016461975" description="Beta-mannosidase-like galactose-binding domain-containing protein" evidence="3">
    <location>
        <begin position="21"/>
        <end position="1170"/>
    </location>
</feature>
<dbReference type="OrthoDB" id="9761519at2"/>
<accession>A0A2Z4IDC2</accession>